<feature type="chain" id="PRO_5036221354" description="Abnormal cell migration protein 18-like fibronectin type I domain-containing protein" evidence="1">
    <location>
        <begin position="20"/>
        <end position="102"/>
    </location>
</feature>
<dbReference type="InterPro" id="IPR055119">
    <property type="entry name" value="Mig18_Fn1"/>
</dbReference>
<feature type="signal peptide" evidence="1">
    <location>
        <begin position="1"/>
        <end position="19"/>
    </location>
</feature>
<dbReference type="EMBL" id="CAJFDH010000005">
    <property type="protein sequence ID" value="CAD5226383.1"/>
    <property type="molecule type" value="Genomic_DNA"/>
</dbReference>
<dbReference type="AlphaFoldDB" id="A0A811LDY7"/>
<evidence type="ECO:0000256" key="1">
    <source>
        <dbReference type="SAM" id="SignalP"/>
    </source>
</evidence>
<protein>
    <recommendedName>
        <fullName evidence="2">Abnormal cell migration protein 18-like fibronectin type I domain-containing protein</fullName>
    </recommendedName>
</protein>
<dbReference type="Proteomes" id="UP000614601">
    <property type="component" value="Unassembled WGS sequence"/>
</dbReference>
<dbReference type="EMBL" id="CAJFCW020000005">
    <property type="protein sequence ID" value="CAG9122084.1"/>
    <property type="molecule type" value="Genomic_DNA"/>
</dbReference>
<organism evidence="3 4">
    <name type="scientific">Bursaphelenchus okinawaensis</name>
    <dbReference type="NCBI Taxonomy" id="465554"/>
    <lineage>
        <taxon>Eukaryota</taxon>
        <taxon>Metazoa</taxon>
        <taxon>Ecdysozoa</taxon>
        <taxon>Nematoda</taxon>
        <taxon>Chromadorea</taxon>
        <taxon>Rhabditida</taxon>
        <taxon>Tylenchina</taxon>
        <taxon>Tylenchomorpha</taxon>
        <taxon>Aphelenchoidea</taxon>
        <taxon>Aphelenchoididae</taxon>
        <taxon>Bursaphelenchus</taxon>
    </lineage>
</organism>
<name>A0A811LDY7_9BILA</name>
<keyword evidence="4" id="KW-1185">Reference proteome</keyword>
<comment type="caution">
    <text evidence="3">The sequence shown here is derived from an EMBL/GenBank/DDBJ whole genome shotgun (WGS) entry which is preliminary data.</text>
</comment>
<evidence type="ECO:0000259" key="2">
    <source>
        <dbReference type="Pfam" id="PF23003"/>
    </source>
</evidence>
<reference evidence="3" key="1">
    <citation type="submission" date="2020-09" db="EMBL/GenBank/DDBJ databases">
        <authorList>
            <person name="Kikuchi T."/>
        </authorList>
    </citation>
    <scope>NUCLEOTIDE SEQUENCE</scope>
    <source>
        <strain evidence="3">SH1</strain>
    </source>
</reference>
<sequence>MKTAFVLLVASAFFAVSLAAMQCEDGDGKKYNNGQKWVVNNNFLKTCIVHDMGWETKIIACLNPQTKQQIPVGGSVTNGRFRIRCQQNESGGVSIKSEVVDA</sequence>
<keyword evidence="1" id="KW-0732">Signal</keyword>
<feature type="domain" description="Abnormal cell migration protein 18-like fibronectin type I" evidence="2">
    <location>
        <begin position="23"/>
        <end position="92"/>
    </location>
</feature>
<dbReference type="Pfam" id="PF23003">
    <property type="entry name" value="Fn1_2"/>
    <property type="match status" value="1"/>
</dbReference>
<evidence type="ECO:0000313" key="4">
    <source>
        <dbReference type="Proteomes" id="UP000614601"/>
    </source>
</evidence>
<gene>
    <name evidence="3" type="ORF">BOKJ2_LOCUS12050</name>
</gene>
<accession>A0A811LDY7</accession>
<dbReference type="OrthoDB" id="5785512at2759"/>
<proteinExistence type="predicted"/>
<evidence type="ECO:0000313" key="3">
    <source>
        <dbReference type="EMBL" id="CAD5226383.1"/>
    </source>
</evidence>
<dbReference type="Proteomes" id="UP000783686">
    <property type="component" value="Unassembled WGS sequence"/>
</dbReference>